<organism evidence="1 2">
    <name type="scientific">Cyberlindnera jadinii (strain ATCC 18201 / CBS 1600 / BCRC 20928 / JCM 3617 / NBRC 0987 / NRRL Y-1542)</name>
    <name type="common">Torula yeast</name>
    <name type="synonym">Candida utilis</name>
    <dbReference type="NCBI Taxonomy" id="983966"/>
    <lineage>
        <taxon>Eukaryota</taxon>
        <taxon>Fungi</taxon>
        <taxon>Dikarya</taxon>
        <taxon>Ascomycota</taxon>
        <taxon>Saccharomycotina</taxon>
        <taxon>Saccharomycetes</taxon>
        <taxon>Phaffomycetales</taxon>
        <taxon>Phaffomycetaceae</taxon>
        <taxon>Cyberlindnera</taxon>
    </lineage>
</organism>
<proteinExistence type="predicted"/>
<name>A0A0H5CC04_CYBJN</name>
<gene>
    <name evidence="1" type="ORF">BN1211_2430</name>
</gene>
<sequence length="65" mass="7643">MTHLKIPWEFLQLVKVPMLFYSLYEQLKPNTSLDSFKISVADYLAMALTPEQQAKIVWYCVNYAL</sequence>
<dbReference type="AlphaFoldDB" id="A0A0H5CC04"/>
<reference evidence="2" key="1">
    <citation type="journal article" date="2015" name="J. Biotechnol.">
        <title>The structure of the Cyberlindnera jadinii genome and its relation to Candida utilis analyzed by the occurrence of single nucleotide polymorphisms.</title>
        <authorList>
            <person name="Rupp O."/>
            <person name="Brinkrolf K."/>
            <person name="Buerth C."/>
            <person name="Kunigo M."/>
            <person name="Schneider J."/>
            <person name="Jaenicke S."/>
            <person name="Goesmann A."/>
            <person name="Puehler A."/>
            <person name="Jaeger K.-E."/>
            <person name="Ernst J.F."/>
        </authorList>
    </citation>
    <scope>NUCLEOTIDE SEQUENCE [LARGE SCALE GENOMIC DNA]</scope>
    <source>
        <strain evidence="2">ATCC 18201 / CBS 1600 / BCRC 20928 / JCM 3617 / NBRC 0987 / NRRL Y-1542</strain>
    </source>
</reference>
<dbReference type="EMBL" id="CDQK01000003">
    <property type="protein sequence ID" value="CEP22154.1"/>
    <property type="molecule type" value="Genomic_DNA"/>
</dbReference>
<protein>
    <submittedName>
        <fullName evidence="1">Uncharacterized protein</fullName>
    </submittedName>
</protein>
<dbReference type="Proteomes" id="UP000038830">
    <property type="component" value="Unassembled WGS sequence"/>
</dbReference>
<accession>A0A0H5CC04</accession>
<evidence type="ECO:0000313" key="2">
    <source>
        <dbReference type="Proteomes" id="UP000038830"/>
    </source>
</evidence>
<evidence type="ECO:0000313" key="1">
    <source>
        <dbReference type="EMBL" id="CEP22154.1"/>
    </source>
</evidence>